<reference evidence="1" key="2">
    <citation type="submission" date="2021-10" db="EMBL/GenBank/DDBJ databases">
        <authorList>
            <person name="Piombo E."/>
        </authorList>
    </citation>
    <scope>NUCLEOTIDE SEQUENCE</scope>
</reference>
<gene>
    <name evidence="1" type="ORF">CRV2_00013841</name>
</gene>
<dbReference type="Proteomes" id="UP000836387">
    <property type="component" value="Unassembled WGS sequence"/>
</dbReference>
<evidence type="ECO:0000313" key="2">
    <source>
        <dbReference type="Proteomes" id="UP000836387"/>
    </source>
</evidence>
<keyword evidence="2" id="KW-1185">Reference proteome</keyword>
<sequence>MEPTPGQSSLPFATTEETPVSEMMNLEGGQPEKAPRLLLEDWKQSPLRVADLLGLNLKEQSPFLVYLSACGTSQIHNESLADESIHLVNACQLPGFRHVIGTHTSLEDEMCVEMARITYKEILGSGMTDESVCRGVHKASRWLRDKWLSSKNPRGDANSVRGNSTSFDIGSDNHDRAQPPRNIFEIDSSEDDYEGFGQARLAPYVHFGV</sequence>
<accession>A0ACA9U4Y4</accession>
<protein>
    <submittedName>
        <fullName evidence="1">Uncharacterized protein</fullName>
    </submittedName>
</protein>
<proteinExistence type="predicted"/>
<name>A0ACA9U4Y4_BIOOC</name>
<reference evidence="1" key="1">
    <citation type="submission" date="2020-04" db="EMBL/GenBank/DDBJ databases">
        <authorList>
            <person name="Broberg M."/>
        </authorList>
    </citation>
    <scope>NUCLEOTIDE SEQUENCE</scope>
</reference>
<dbReference type="EMBL" id="CADEHS020000024">
    <property type="protein sequence ID" value="CAG9948306.1"/>
    <property type="molecule type" value="Genomic_DNA"/>
</dbReference>
<comment type="caution">
    <text evidence="1">The sequence shown here is derived from an EMBL/GenBank/DDBJ whole genome shotgun (WGS) entry which is preliminary data.</text>
</comment>
<organism evidence="1 2">
    <name type="scientific">Clonostachys rosea f. rosea IK726</name>
    <dbReference type="NCBI Taxonomy" id="1349383"/>
    <lineage>
        <taxon>Eukaryota</taxon>
        <taxon>Fungi</taxon>
        <taxon>Dikarya</taxon>
        <taxon>Ascomycota</taxon>
        <taxon>Pezizomycotina</taxon>
        <taxon>Sordariomycetes</taxon>
        <taxon>Hypocreomycetidae</taxon>
        <taxon>Hypocreales</taxon>
        <taxon>Bionectriaceae</taxon>
        <taxon>Clonostachys</taxon>
    </lineage>
</organism>
<evidence type="ECO:0000313" key="1">
    <source>
        <dbReference type="EMBL" id="CAG9948306.1"/>
    </source>
</evidence>